<evidence type="ECO:0000313" key="3">
    <source>
        <dbReference type="EMBL" id="AMQ55948.1"/>
    </source>
</evidence>
<evidence type="ECO:0000256" key="1">
    <source>
        <dbReference type="ARBA" id="ARBA00008580"/>
    </source>
</evidence>
<dbReference type="InterPro" id="IPR038296">
    <property type="entry name" value="ParD_sf"/>
</dbReference>
<dbReference type="Pfam" id="PF03693">
    <property type="entry name" value="ParD_antitoxin"/>
    <property type="match status" value="1"/>
</dbReference>
<dbReference type="GO" id="GO:0006355">
    <property type="term" value="P:regulation of DNA-templated transcription"/>
    <property type="evidence" value="ECO:0007669"/>
    <property type="project" value="InterPro"/>
</dbReference>
<dbReference type="KEGG" id="alm:AO498_05955"/>
<dbReference type="SUPFAM" id="SSF47598">
    <property type="entry name" value="Ribbon-helix-helix"/>
    <property type="match status" value="1"/>
</dbReference>
<dbReference type="AlphaFoldDB" id="A0A142ELE3"/>
<dbReference type="OrthoDB" id="9815501at2"/>
<dbReference type="Proteomes" id="UP000073816">
    <property type="component" value="Chromosome"/>
</dbReference>
<dbReference type="PANTHER" id="PTHR36582">
    <property type="entry name" value="ANTITOXIN PARD"/>
    <property type="match status" value="1"/>
</dbReference>
<name>A0A142ELE3_9BACT</name>
<dbReference type="InterPro" id="IPR022789">
    <property type="entry name" value="ParD"/>
</dbReference>
<reference evidence="3 4" key="2">
    <citation type="journal article" date="2016" name="Genome Announc.">
        <title>Complete Genome Sequence of Algoriphagus sp. Strain M8-2, Isolated from a Brackish Lake.</title>
        <authorList>
            <person name="Muraguchi Y."/>
            <person name="Kushimoto K."/>
            <person name="Ohtsubo Y."/>
            <person name="Suzuki T."/>
            <person name="Dohra H."/>
            <person name="Kimbara K."/>
            <person name="Shintani M."/>
        </authorList>
    </citation>
    <scope>NUCLEOTIDE SEQUENCE [LARGE SCALE GENOMIC DNA]</scope>
    <source>
        <strain evidence="3 4">M8-2</strain>
    </source>
</reference>
<keyword evidence="2" id="KW-1277">Toxin-antitoxin system</keyword>
<gene>
    <name evidence="3" type="ORF">AO498_05955</name>
</gene>
<protein>
    <submittedName>
        <fullName evidence="3">Antitoxin</fullName>
    </submittedName>
</protein>
<dbReference type="PANTHER" id="PTHR36582:SF2">
    <property type="entry name" value="ANTITOXIN PARD"/>
    <property type="match status" value="1"/>
</dbReference>
<comment type="similarity">
    <text evidence="1">Belongs to the ParD antitoxin family.</text>
</comment>
<dbReference type="CDD" id="cd22231">
    <property type="entry name" value="RHH_NikR_HicB-like"/>
    <property type="match status" value="1"/>
</dbReference>
<dbReference type="RefSeq" id="WP_067544730.1">
    <property type="nucleotide sequence ID" value="NZ_CP012836.1"/>
</dbReference>
<dbReference type="InterPro" id="IPR010985">
    <property type="entry name" value="Ribbon_hlx_hlx"/>
</dbReference>
<organism evidence="3 4">
    <name type="scientific">Algoriphagus sanaruensis</name>
    <dbReference type="NCBI Taxonomy" id="1727163"/>
    <lineage>
        <taxon>Bacteria</taxon>
        <taxon>Pseudomonadati</taxon>
        <taxon>Bacteroidota</taxon>
        <taxon>Cytophagia</taxon>
        <taxon>Cytophagales</taxon>
        <taxon>Cyclobacteriaceae</taxon>
        <taxon>Algoriphagus</taxon>
    </lineage>
</organism>
<dbReference type="NCBIfam" id="TIGR02606">
    <property type="entry name" value="antidote_CC2985"/>
    <property type="match status" value="1"/>
</dbReference>
<keyword evidence="4" id="KW-1185">Reference proteome</keyword>
<dbReference type="PATRIC" id="fig|1727163.4.peg.1238"/>
<evidence type="ECO:0000256" key="2">
    <source>
        <dbReference type="ARBA" id="ARBA00022649"/>
    </source>
</evidence>
<proteinExistence type="inferred from homology"/>
<dbReference type="Gene3D" id="6.10.10.120">
    <property type="entry name" value="Antitoxin ParD1-like"/>
    <property type="match status" value="1"/>
</dbReference>
<accession>A0A142ELE3</accession>
<dbReference type="EMBL" id="CP012836">
    <property type="protein sequence ID" value="AMQ55948.1"/>
    <property type="molecule type" value="Genomic_DNA"/>
</dbReference>
<dbReference type="STRING" id="1727163.AO498_05955"/>
<evidence type="ECO:0000313" key="4">
    <source>
        <dbReference type="Proteomes" id="UP000073816"/>
    </source>
</evidence>
<reference evidence="4" key="1">
    <citation type="submission" date="2015-09" db="EMBL/GenBank/DDBJ databases">
        <title>Complete sequence of Algoriphagus sp. M8-2.</title>
        <authorList>
            <person name="Shintani M."/>
        </authorList>
    </citation>
    <scope>NUCLEOTIDE SEQUENCE [LARGE SCALE GENOMIC DNA]</scope>
    <source>
        <strain evidence="4">M8-2</strain>
    </source>
</reference>
<sequence length="82" mass="9210">MGKNTSISLGDHFEDFVEKEVSSGRYSTASEVIRAGLRLLEKEKLKLEILREALAEGEKSGFDPNFDSHSFLESLKKKHAKV</sequence>